<protein>
    <submittedName>
        <fullName evidence="1">Uncharacterized protein</fullName>
    </submittedName>
</protein>
<dbReference type="Proteomes" id="UP000712600">
    <property type="component" value="Unassembled WGS sequence"/>
</dbReference>
<dbReference type="EMBL" id="QGKX02001290">
    <property type="protein sequence ID" value="KAF3540261.1"/>
    <property type="molecule type" value="Genomic_DNA"/>
</dbReference>
<gene>
    <name evidence="1" type="ORF">F2Q69_00019186</name>
</gene>
<accession>A0A8S9QHQ8</accession>
<evidence type="ECO:0000313" key="1">
    <source>
        <dbReference type="EMBL" id="KAF3540261.1"/>
    </source>
</evidence>
<evidence type="ECO:0000313" key="2">
    <source>
        <dbReference type="Proteomes" id="UP000712600"/>
    </source>
</evidence>
<reference evidence="1" key="1">
    <citation type="submission" date="2019-12" db="EMBL/GenBank/DDBJ databases">
        <title>Genome sequencing and annotation of Brassica cretica.</title>
        <authorList>
            <person name="Studholme D.J."/>
            <person name="Sarris P."/>
        </authorList>
    </citation>
    <scope>NUCLEOTIDE SEQUENCE</scope>
    <source>
        <strain evidence="1">PFS-109/04</strain>
        <tissue evidence="1">Leaf</tissue>
    </source>
</reference>
<comment type="caution">
    <text evidence="1">The sequence shown here is derived from an EMBL/GenBank/DDBJ whole genome shotgun (WGS) entry which is preliminary data.</text>
</comment>
<name>A0A8S9QHQ8_BRACR</name>
<organism evidence="1 2">
    <name type="scientific">Brassica cretica</name>
    <name type="common">Mustard</name>
    <dbReference type="NCBI Taxonomy" id="69181"/>
    <lineage>
        <taxon>Eukaryota</taxon>
        <taxon>Viridiplantae</taxon>
        <taxon>Streptophyta</taxon>
        <taxon>Embryophyta</taxon>
        <taxon>Tracheophyta</taxon>
        <taxon>Spermatophyta</taxon>
        <taxon>Magnoliopsida</taxon>
        <taxon>eudicotyledons</taxon>
        <taxon>Gunneridae</taxon>
        <taxon>Pentapetalae</taxon>
        <taxon>rosids</taxon>
        <taxon>malvids</taxon>
        <taxon>Brassicales</taxon>
        <taxon>Brassicaceae</taxon>
        <taxon>Brassiceae</taxon>
        <taxon>Brassica</taxon>
    </lineage>
</organism>
<proteinExistence type="predicted"/>
<sequence length="140" mass="15851">MRQSDQLFFDEFTSPSMKATNFLGFDKTLLEQQSALGNGGSLIVSDDSFVMVRKLHRLGFDKTLLEQQSALGNGGSLIDPWCIPAVEEQAVMCIHCIGPLRKSKSEDSYQAQLKREWKQYRGAQDVIYQKLYETSLKHDA</sequence>
<dbReference type="AlphaFoldDB" id="A0A8S9QHQ8"/>